<dbReference type="EMBL" id="PKJC01000011">
    <property type="protein sequence ID" value="PKZ64765.1"/>
    <property type="molecule type" value="Genomic_DNA"/>
</dbReference>
<dbReference type="AlphaFoldDB" id="A0A2I1R6M5"/>
<protein>
    <recommendedName>
        <fullName evidence="3">SalK</fullName>
    </recommendedName>
</protein>
<dbReference type="InterPro" id="IPR054058">
    <property type="entry name" value="HTH_67"/>
</dbReference>
<proteinExistence type="predicted"/>
<dbReference type="STRING" id="2055.BCM27_22695"/>
<evidence type="ECO:0000313" key="1">
    <source>
        <dbReference type="EMBL" id="PKZ64765.1"/>
    </source>
</evidence>
<name>A0A2I1R6M5_9ACTN</name>
<gene>
    <name evidence="1" type="ORF">CYJ73_15275</name>
</gene>
<evidence type="ECO:0008006" key="3">
    <source>
        <dbReference type="Google" id="ProtNLM"/>
    </source>
</evidence>
<comment type="caution">
    <text evidence="1">The sequence shown here is derived from an EMBL/GenBank/DDBJ whole genome shotgun (WGS) entry which is preliminary data.</text>
</comment>
<organism evidence="1 2">
    <name type="scientific">Gordonia terrae</name>
    <dbReference type="NCBI Taxonomy" id="2055"/>
    <lineage>
        <taxon>Bacteria</taxon>
        <taxon>Bacillati</taxon>
        <taxon>Actinomycetota</taxon>
        <taxon>Actinomycetes</taxon>
        <taxon>Mycobacteriales</taxon>
        <taxon>Gordoniaceae</taxon>
        <taxon>Gordonia</taxon>
    </lineage>
</organism>
<reference evidence="1 2" key="1">
    <citation type="submission" date="2017-12" db="EMBL/GenBank/DDBJ databases">
        <title>Phylogenetic diversity of female urinary microbiome.</title>
        <authorList>
            <person name="Thomas-White K."/>
            <person name="Wolfe A.J."/>
        </authorList>
    </citation>
    <scope>NUCLEOTIDE SEQUENCE [LARGE SCALE GENOMIC DNA]</scope>
    <source>
        <strain evidence="1 2">UMB0777</strain>
    </source>
</reference>
<dbReference type="Proteomes" id="UP000234662">
    <property type="component" value="Unassembled WGS sequence"/>
</dbReference>
<evidence type="ECO:0000313" key="2">
    <source>
        <dbReference type="Proteomes" id="UP000234662"/>
    </source>
</evidence>
<accession>A0A2I1R6M5</accession>
<sequence length="288" mass="30982">MTSTSTGSAARLAYETLEPFHILAYFNPGLKGAQEDTGLDPYAFYVGARGAPFGPCTASVVASAFYNFNPELIAKSWTAAIDAGLERVHDRRNQMLDDSLHDILGDSIDDASLDELASAYYDLAAGLPLGGRPLAAAWSTAPTPDTARLRLWHAIAVLREWRGDNHIAALALHGLNGFDAAVFHEAQLPDPTVRRRTLGKRIVLLTRGWSEQDWEDSVDRLAVAGLAERVDDGHRLTASGAATYDDIEATTDAAGESIWAGTDDLLARTRPVVKAVIDSGILPGTRTK</sequence>
<dbReference type="NCBIfam" id="NF047719">
    <property type="entry name" value="SCO6745_fam_HTH"/>
    <property type="match status" value="1"/>
</dbReference>
<dbReference type="Pfam" id="PF21863">
    <property type="entry name" value="HTH_67"/>
    <property type="match status" value="1"/>
</dbReference>
<dbReference type="RefSeq" id="WP_101820811.1">
    <property type="nucleotide sequence ID" value="NZ_PKJC01000011.1"/>
</dbReference>